<evidence type="ECO:0000313" key="3">
    <source>
        <dbReference type="Proteomes" id="UP001163255"/>
    </source>
</evidence>
<sequence length="183" mass="20422">MFRKSVLFIVFQFSWLVISEAALAELIQLEGQSHRFQYVHDDQTIDINLDPVIGVVSYVAAIKKDGVIRFYIKTENGVHYLYFHFETYENPEGPFANNLVPGFVFSMVSVSDSSWMAGPPMTGSYPKRTSKPEPVLSGPVSEHEGKKNVHICAFLSGSSTYNDLTAQAACLGNHEILEELSLL</sequence>
<dbReference type="Proteomes" id="UP001163255">
    <property type="component" value="Chromosome"/>
</dbReference>
<organism evidence="2 3">
    <name type="scientific">Endozoicomonas euniceicola</name>
    <dbReference type="NCBI Taxonomy" id="1234143"/>
    <lineage>
        <taxon>Bacteria</taxon>
        <taxon>Pseudomonadati</taxon>
        <taxon>Pseudomonadota</taxon>
        <taxon>Gammaproteobacteria</taxon>
        <taxon>Oceanospirillales</taxon>
        <taxon>Endozoicomonadaceae</taxon>
        <taxon>Endozoicomonas</taxon>
    </lineage>
</organism>
<evidence type="ECO:0000256" key="1">
    <source>
        <dbReference type="SAM" id="MobiDB-lite"/>
    </source>
</evidence>
<accession>A0ABY6GR50</accession>
<dbReference type="RefSeq" id="WP_262596203.1">
    <property type="nucleotide sequence ID" value="NZ_CP103300.1"/>
</dbReference>
<dbReference type="EMBL" id="CP103300">
    <property type="protein sequence ID" value="UYM14621.1"/>
    <property type="molecule type" value="Genomic_DNA"/>
</dbReference>
<protein>
    <recommendedName>
        <fullName evidence="4">DUF4384 domain-containing protein</fullName>
    </recommendedName>
</protein>
<feature type="region of interest" description="Disordered" evidence="1">
    <location>
        <begin position="121"/>
        <end position="142"/>
    </location>
</feature>
<evidence type="ECO:0000313" key="2">
    <source>
        <dbReference type="EMBL" id="UYM14621.1"/>
    </source>
</evidence>
<reference evidence="2" key="1">
    <citation type="submission" date="2022-10" db="EMBL/GenBank/DDBJ databases">
        <title>Completed Genome Sequence of two octocoral isolated bacterium, Endozoicomonas euniceicola EF212T and Endozoicomonas gorgoniicola PS125T.</title>
        <authorList>
            <person name="Chiou Y.-J."/>
            <person name="Chen Y.-H."/>
        </authorList>
    </citation>
    <scope>NUCLEOTIDE SEQUENCE</scope>
    <source>
        <strain evidence="2">EF212</strain>
    </source>
</reference>
<proteinExistence type="predicted"/>
<keyword evidence="3" id="KW-1185">Reference proteome</keyword>
<name>A0ABY6GR50_9GAMM</name>
<gene>
    <name evidence="2" type="ORF">NX720_17215</name>
</gene>
<evidence type="ECO:0008006" key="4">
    <source>
        <dbReference type="Google" id="ProtNLM"/>
    </source>
</evidence>